<evidence type="ECO:0000313" key="3">
    <source>
        <dbReference type="EMBL" id="KAL1870852.1"/>
    </source>
</evidence>
<evidence type="ECO:0000313" key="4">
    <source>
        <dbReference type="Proteomes" id="UP001583177"/>
    </source>
</evidence>
<feature type="transmembrane region" description="Helical" evidence="2">
    <location>
        <begin position="18"/>
        <end position="38"/>
    </location>
</feature>
<dbReference type="EMBL" id="JAWRVE010000035">
    <property type="protein sequence ID" value="KAL1870852.1"/>
    <property type="molecule type" value="Genomic_DNA"/>
</dbReference>
<sequence>MAAGAGLCLKLVQWFNRGVQFCCAGLILALNSYFMAAMSNHKITIPTNVRAVEGISGVAVLYTAIGLLLLCCLAGFTLTSFIAIVLDVAFVGAFIYVATVYKDGATSCSGSDVKTVFGSGDANADIQSPNDGGVPLAKYMTICRMQSAILAVAIVAIVFFIVSALTELALGRHRKKEQRFGPSPANNYTSGYGARPKRGLFGLRRKDRTGTDGMGGDPNALPLHTSPDQVRTSYNTEATRVGEGSPYNKYGEAGYPGDGVPTAAHHQPTQPYGDGTYRA</sequence>
<gene>
    <name evidence="3" type="ORF">Daus18300_004940</name>
</gene>
<feature type="compositionally biased region" description="Basic residues" evidence="1">
    <location>
        <begin position="195"/>
        <end position="207"/>
    </location>
</feature>
<feature type="region of interest" description="Disordered" evidence="1">
    <location>
        <begin position="175"/>
        <end position="279"/>
    </location>
</feature>
<evidence type="ECO:0000256" key="1">
    <source>
        <dbReference type="SAM" id="MobiDB-lite"/>
    </source>
</evidence>
<proteinExistence type="predicted"/>
<feature type="transmembrane region" description="Helical" evidence="2">
    <location>
        <begin position="59"/>
        <end position="86"/>
    </location>
</feature>
<feature type="transmembrane region" description="Helical" evidence="2">
    <location>
        <begin position="148"/>
        <end position="170"/>
    </location>
</feature>
<evidence type="ECO:0000256" key="2">
    <source>
        <dbReference type="SAM" id="Phobius"/>
    </source>
</evidence>
<accession>A0ABR3X5A6</accession>
<comment type="caution">
    <text evidence="3">The sequence shown here is derived from an EMBL/GenBank/DDBJ whole genome shotgun (WGS) entry which is preliminary data.</text>
</comment>
<reference evidence="3 4" key="1">
    <citation type="journal article" date="2024" name="IMA Fungus">
        <title>IMA Genome - F19 : A genome assembly and annotation guide to empower mycologists, including annotated draft genome sequences of Ceratocystis pirilliformis, Diaporthe australafricana, Fusarium ophioides, Paecilomyces lecythidis, and Sporothrix stenoceras.</title>
        <authorList>
            <person name="Aylward J."/>
            <person name="Wilson A.M."/>
            <person name="Visagie C.M."/>
            <person name="Spraker J."/>
            <person name="Barnes I."/>
            <person name="Buitendag C."/>
            <person name="Ceriani C."/>
            <person name="Del Mar Angel L."/>
            <person name="du Plessis D."/>
            <person name="Fuchs T."/>
            <person name="Gasser K."/>
            <person name="Kramer D."/>
            <person name="Li W."/>
            <person name="Munsamy K."/>
            <person name="Piso A."/>
            <person name="Price J.L."/>
            <person name="Sonnekus B."/>
            <person name="Thomas C."/>
            <person name="van der Nest A."/>
            <person name="van Dijk A."/>
            <person name="van Heerden A."/>
            <person name="van Vuuren N."/>
            <person name="Yilmaz N."/>
            <person name="Duong T.A."/>
            <person name="van der Merwe N.A."/>
            <person name="Wingfield M.J."/>
            <person name="Wingfield B.D."/>
        </authorList>
    </citation>
    <scope>NUCLEOTIDE SEQUENCE [LARGE SCALE GENOMIC DNA]</scope>
    <source>
        <strain evidence="3 4">CMW 18300</strain>
    </source>
</reference>
<keyword evidence="4" id="KW-1185">Reference proteome</keyword>
<feature type="compositionally biased region" description="Polar residues" evidence="1">
    <location>
        <begin position="226"/>
        <end position="238"/>
    </location>
</feature>
<evidence type="ECO:0008006" key="5">
    <source>
        <dbReference type="Google" id="ProtNLM"/>
    </source>
</evidence>
<organism evidence="3 4">
    <name type="scientific">Diaporthe australafricana</name>
    <dbReference type="NCBI Taxonomy" id="127596"/>
    <lineage>
        <taxon>Eukaryota</taxon>
        <taxon>Fungi</taxon>
        <taxon>Dikarya</taxon>
        <taxon>Ascomycota</taxon>
        <taxon>Pezizomycotina</taxon>
        <taxon>Sordariomycetes</taxon>
        <taxon>Sordariomycetidae</taxon>
        <taxon>Diaporthales</taxon>
        <taxon>Diaporthaceae</taxon>
        <taxon>Diaporthe</taxon>
    </lineage>
</organism>
<keyword evidence="2" id="KW-0812">Transmembrane</keyword>
<dbReference type="Proteomes" id="UP001583177">
    <property type="component" value="Unassembled WGS sequence"/>
</dbReference>
<keyword evidence="2" id="KW-1133">Transmembrane helix</keyword>
<keyword evidence="2" id="KW-0472">Membrane</keyword>
<protein>
    <recommendedName>
        <fullName evidence="5">MARVEL domain-containing protein</fullName>
    </recommendedName>
</protein>
<name>A0ABR3X5A6_9PEZI</name>